<proteinExistence type="inferred from homology"/>
<comment type="similarity">
    <text evidence="3 8">Belongs to the transthyretin family. 5-hydroxyisourate hydrolase subfamily.</text>
</comment>
<dbReference type="InterPro" id="IPR036817">
    <property type="entry name" value="Transthyretin/HIU_hydrolase_sf"/>
</dbReference>
<evidence type="ECO:0000256" key="3">
    <source>
        <dbReference type="ARBA" id="ARBA00009850"/>
    </source>
</evidence>
<feature type="binding site" evidence="7">
    <location>
        <position position="9"/>
    </location>
    <ligand>
        <name>substrate</name>
    </ligand>
</feature>
<evidence type="ECO:0000313" key="11">
    <source>
        <dbReference type="Proteomes" id="UP000697127"/>
    </source>
</evidence>
<dbReference type="SUPFAM" id="SSF49472">
    <property type="entry name" value="Transthyretin (synonym: prealbumin)"/>
    <property type="match status" value="1"/>
</dbReference>
<comment type="catalytic activity">
    <reaction evidence="1 8">
        <text>5-hydroxyisourate + H2O = 5-hydroxy-2-oxo-4-ureido-2,5-dihydro-1H-imidazole-5-carboxylate + H(+)</text>
        <dbReference type="Rhea" id="RHEA:23736"/>
        <dbReference type="ChEBI" id="CHEBI:15377"/>
        <dbReference type="ChEBI" id="CHEBI:15378"/>
        <dbReference type="ChEBI" id="CHEBI:18072"/>
        <dbReference type="ChEBI" id="CHEBI:58639"/>
        <dbReference type="EC" id="3.5.2.17"/>
    </reaction>
</comment>
<dbReference type="PRINTS" id="PR00189">
    <property type="entry name" value="TRNSTHYRETIN"/>
</dbReference>
<dbReference type="GO" id="GO:0006144">
    <property type="term" value="P:purine nucleobase metabolic process"/>
    <property type="evidence" value="ECO:0007669"/>
    <property type="project" value="UniProtKB-KW"/>
</dbReference>
<dbReference type="EMBL" id="PUHW01000291">
    <property type="protein sequence ID" value="KAG0687247.1"/>
    <property type="molecule type" value="Genomic_DNA"/>
</dbReference>
<dbReference type="InterPro" id="IPR014306">
    <property type="entry name" value="Hydroxyisourate_hydrolase"/>
</dbReference>
<dbReference type="InterPro" id="IPR023416">
    <property type="entry name" value="Transthyretin/HIU_hydrolase_d"/>
</dbReference>
<evidence type="ECO:0000256" key="7">
    <source>
        <dbReference type="PIRSR" id="PIRSR600895-51"/>
    </source>
</evidence>
<comment type="function">
    <text evidence="2">Catalyzes the hydrolysis of 5-hydroxyisourate (HIU) to 2-oxo-4-hydroxy-4-carboxy-5-ureidoimidazoline (OHCU).</text>
</comment>
<keyword evidence="11" id="KW-1185">Reference proteome</keyword>
<keyword evidence="6 8" id="KW-0378">Hydrolase</keyword>
<accession>A0A9P6WJG7</accession>
<evidence type="ECO:0000259" key="9">
    <source>
        <dbReference type="SMART" id="SM00095"/>
    </source>
</evidence>
<dbReference type="GO" id="GO:0033971">
    <property type="term" value="F:hydroxyisourate hydrolase activity"/>
    <property type="evidence" value="ECO:0007669"/>
    <property type="project" value="UniProtKB-EC"/>
</dbReference>
<dbReference type="Gene3D" id="2.60.40.180">
    <property type="entry name" value="Transthyretin/hydroxyisourate hydrolase domain"/>
    <property type="match status" value="1"/>
</dbReference>
<evidence type="ECO:0000256" key="6">
    <source>
        <dbReference type="ARBA" id="ARBA00022801"/>
    </source>
</evidence>
<dbReference type="EC" id="3.5.2.17" evidence="8"/>
<evidence type="ECO:0000256" key="1">
    <source>
        <dbReference type="ARBA" id="ARBA00001043"/>
    </source>
</evidence>
<comment type="caution">
    <text evidence="10">The sequence shown here is derived from an EMBL/GenBank/DDBJ whole genome shotgun (WGS) entry which is preliminary data.</text>
</comment>
<name>A0A9P6WJG7_9ASCO</name>
<reference evidence="10" key="1">
    <citation type="submission" date="2020-11" db="EMBL/GenBank/DDBJ databases">
        <title>Kefir isolates.</title>
        <authorList>
            <person name="Marcisauskas S."/>
            <person name="Kim Y."/>
            <person name="Blasche S."/>
        </authorList>
    </citation>
    <scope>NUCLEOTIDE SEQUENCE</scope>
    <source>
        <strain evidence="10">Olga-1</strain>
    </source>
</reference>
<keyword evidence="5 8" id="KW-0659">Purine metabolism</keyword>
<dbReference type="SMART" id="SM00095">
    <property type="entry name" value="TR_THY"/>
    <property type="match status" value="1"/>
</dbReference>
<evidence type="ECO:0000256" key="2">
    <source>
        <dbReference type="ARBA" id="ARBA00002704"/>
    </source>
</evidence>
<protein>
    <recommendedName>
        <fullName evidence="8">5-hydroxyisourate hydrolase</fullName>
        <shortName evidence="8">HIU hydrolase</shortName>
        <shortName evidence="8">HIUHase</shortName>
        <ecNumber evidence="8">3.5.2.17</ecNumber>
    </recommendedName>
</protein>
<dbReference type="Pfam" id="PF00576">
    <property type="entry name" value="Transthyretin"/>
    <property type="match status" value="1"/>
</dbReference>
<sequence length="125" mass="14279">MSVSPITCHILDTTTGRPAANVTCELTYLSDSKSSSKPIALATTNNDGRVKNWNLSNENESWILNELRSGIYKVRFNTLDYFTKMNRETFFPYVDIVFQLPESPDNHYHIPLLLSNYGYSTYRGS</sequence>
<dbReference type="OrthoDB" id="10265230at2759"/>
<evidence type="ECO:0000313" key="10">
    <source>
        <dbReference type="EMBL" id="KAG0687247.1"/>
    </source>
</evidence>
<evidence type="ECO:0000256" key="8">
    <source>
        <dbReference type="RuleBase" id="RU361270"/>
    </source>
</evidence>
<dbReference type="PANTHER" id="PTHR10395">
    <property type="entry name" value="URICASE AND TRANSTHYRETIN-RELATED"/>
    <property type="match status" value="1"/>
</dbReference>
<dbReference type="Proteomes" id="UP000697127">
    <property type="component" value="Unassembled WGS sequence"/>
</dbReference>
<gene>
    <name evidence="10" type="ORF">C6P40_002618</name>
</gene>
<dbReference type="NCBIfam" id="TIGR02962">
    <property type="entry name" value="hdxy_isourate"/>
    <property type="match status" value="1"/>
</dbReference>
<feature type="binding site" evidence="7">
    <location>
        <position position="49"/>
    </location>
    <ligand>
        <name>substrate</name>
    </ligand>
</feature>
<feature type="binding site" evidence="7">
    <location>
        <position position="122"/>
    </location>
    <ligand>
        <name>substrate</name>
    </ligand>
</feature>
<comment type="subunit">
    <text evidence="4 8">Homotetramer.</text>
</comment>
<dbReference type="PANTHER" id="PTHR10395:SF7">
    <property type="entry name" value="5-HYDROXYISOURATE HYDROLASE"/>
    <property type="match status" value="1"/>
</dbReference>
<dbReference type="CDD" id="cd05822">
    <property type="entry name" value="TLP_HIUase"/>
    <property type="match status" value="1"/>
</dbReference>
<evidence type="ECO:0000256" key="4">
    <source>
        <dbReference type="ARBA" id="ARBA00011881"/>
    </source>
</evidence>
<evidence type="ECO:0000256" key="5">
    <source>
        <dbReference type="ARBA" id="ARBA00022631"/>
    </source>
</evidence>
<dbReference type="InterPro" id="IPR000895">
    <property type="entry name" value="Transthyretin/HIU_hydrolase"/>
</dbReference>
<feature type="domain" description="Transthyretin/hydroxyisourate hydrolase" evidence="9">
    <location>
        <begin position="1"/>
        <end position="124"/>
    </location>
</feature>
<organism evidence="10 11">
    <name type="scientific">Pichia californica</name>
    <dbReference type="NCBI Taxonomy" id="460514"/>
    <lineage>
        <taxon>Eukaryota</taxon>
        <taxon>Fungi</taxon>
        <taxon>Dikarya</taxon>
        <taxon>Ascomycota</taxon>
        <taxon>Saccharomycotina</taxon>
        <taxon>Pichiomycetes</taxon>
        <taxon>Pichiales</taxon>
        <taxon>Pichiaceae</taxon>
        <taxon>Pichia</taxon>
    </lineage>
</organism>
<dbReference type="AlphaFoldDB" id="A0A9P6WJG7"/>